<dbReference type="AlphaFoldDB" id="A0ABD2YQQ6"/>
<sequence length="158" mass="17765">MELVVQFGFQRRRSTMNGPSRLLHRMALHDVQKVVIKLSMNDQKSRKKALKTVVGHSGVESTALQGQEKNQIEVIGEGIDAVQLTTLLRKNVGYAELVSVSPVKADEKKGDGKIDDAKKTNEPSTAVVWYSHPYVYSGVPHQMYEYRDPNYDTNCTIM</sequence>
<evidence type="ECO:0000313" key="1">
    <source>
        <dbReference type="EMBL" id="KAL3508946.1"/>
    </source>
</evidence>
<dbReference type="EMBL" id="JBJUIK010000012">
    <property type="protein sequence ID" value="KAL3508946.1"/>
    <property type="molecule type" value="Genomic_DNA"/>
</dbReference>
<accession>A0ABD2YQQ6</accession>
<protein>
    <submittedName>
        <fullName evidence="1">Uncharacterized protein</fullName>
    </submittedName>
</protein>
<organism evidence="1 2">
    <name type="scientific">Cinchona calisaya</name>
    <dbReference type="NCBI Taxonomy" id="153742"/>
    <lineage>
        <taxon>Eukaryota</taxon>
        <taxon>Viridiplantae</taxon>
        <taxon>Streptophyta</taxon>
        <taxon>Embryophyta</taxon>
        <taxon>Tracheophyta</taxon>
        <taxon>Spermatophyta</taxon>
        <taxon>Magnoliopsida</taxon>
        <taxon>eudicotyledons</taxon>
        <taxon>Gunneridae</taxon>
        <taxon>Pentapetalae</taxon>
        <taxon>asterids</taxon>
        <taxon>lamiids</taxon>
        <taxon>Gentianales</taxon>
        <taxon>Rubiaceae</taxon>
        <taxon>Cinchonoideae</taxon>
        <taxon>Cinchoneae</taxon>
        <taxon>Cinchona</taxon>
    </lineage>
</organism>
<dbReference type="Proteomes" id="UP001630127">
    <property type="component" value="Unassembled WGS sequence"/>
</dbReference>
<comment type="caution">
    <text evidence="1">The sequence shown here is derived from an EMBL/GenBank/DDBJ whole genome shotgun (WGS) entry which is preliminary data.</text>
</comment>
<gene>
    <name evidence="1" type="ORF">ACH5RR_028347</name>
</gene>
<name>A0ABD2YQQ6_9GENT</name>
<dbReference type="Gene3D" id="3.30.70.100">
    <property type="match status" value="1"/>
</dbReference>
<keyword evidence="2" id="KW-1185">Reference proteome</keyword>
<proteinExistence type="predicted"/>
<dbReference type="PANTHER" id="PTHR46371">
    <property type="entry name" value="OS04G0464100 PROTEIN"/>
    <property type="match status" value="1"/>
</dbReference>
<dbReference type="InterPro" id="IPR044296">
    <property type="entry name" value="HIPP46"/>
</dbReference>
<reference evidence="1 2" key="1">
    <citation type="submission" date="2024-11" db="EMBL/GenBank/DDBJ databases">
        <title>A near-complete genome assembly of Cinchona calisaya.</title>
        <authorList>
            <person name="Lian D.C."/>
            <person name="Zhao X.W."/>
            <person name="Wei L."/>
        </authorList>
    </citation>
    <scope>NUCLEOTIDE SEQUENCE [LARGE SCALE GENOMIC DNA]</scope>
    <source>
        <tissue evidence="1">Nenye</tissue>
    </source>
</reference>
<evidence type="ECO:0000313" key="2">
    <source>
        <dbReference type="Proteomes" id="UP001630127"/>
    </source>
</evidence>